<evidence type="ECO:0000313" key="2">
    <source>
        <dbReference type="EMBL" id="KXA97903.1"/>
    </source>
</evidence>
<name>A0A656YW11_9EURY</name>
<proteinExistence type="predicted"/>
<evidence type="ECO:0000256" key="1">
    <source>
        <dbReference type="SAM" id="MobiDB-lite"/>
    </source>
</evidence>
<dbReference type="AlphaFoldDB" id="A0A656YW11"/>
<dbReference type="EMBL" id="LHXT01000038">
    <property type="protein sequence ID" value="KXA97903.1"/>
    <property type="molecule type" value="Genomic_DNA"/>
</dbReference>
<keyword evidence="3" id="KW-1185">Reference proteome</keyword>
<accession>A0A656YW11</accession>
<gene>
    <name evidence="2" type="ORF">AKJ39_02840</name>
</gene>
<organism evidence="2 3">
    <name type="scientific">candidate division MSBL1 archaeon SCGC-AAA259J03</name>
    <dbReference type="NCBI Taxonomy" id="1698269"/>
    <lineage>
        <taxon>Archaea</taxon>
        <taxon>Methanobacteriati</taxon>
        <taxon>Methanobacteriota</taxon>
        <taxon>candidate division MSBL1</taxon>
    </lineage>
</organism>
<protein>
    <submittedName>
        <fullName evidence="2">Uncharacterized protein</fullName>
    </submittedName>
</protein>
<feature type="compositionally biased region" description="Basic residues" evidence="1">
    <location>
        <begin position="1"/>
        <end position="12"/>
    </location>
</feature>
<feature type="region of interest" description="Disordered" evidence="1">
    <location>
        <begin position="1"/>
        <end position="20"/>
    </location>
</feature>
<evidence type="ECO:0000313" key="3">
    <source>
        <dbReference type="Proteomes" id="UP000070257"/>
    </source>
</evidence>
<reference evidence="2 3" key="1">
    <citation type="journal article" date="2016" name="Sci. Rep.">
        <title>Metabolic traits of an uncultured archaeal lineage -MSBL1- from brine pools of the Red Sea.</title>
        <authorList>
            <person name="Mwirichia R."/>
            <person name="Alam I."/>
            <person name="Rashid M."/>
            <person name="Vinu M."/>
            <person name="Ba-Alawi W."/>
            <person name="Anthony Kamau A."/>
            <person name="Kamanda Ngugi D."/>
            <person name="Goker M."/>
            <person name="Klenk H.P."/>
            <person name="Bajic V."/>
            <person name="Stingl U."/>
        </authorList>
    </citation>
    <scope>NUCLEOTIDE SEQUENCE [LARGE SCALE GENOMIC DNA]</scope>
    <source>
        <strain evidence="2">SCGC-AAA259J03</strain>
    </source>
</reference>
<comment type="caution">
    <text evidence="2">The sequence shown here is derived from an EMBL/GenBank/DDBJ whole genome shotgun (WGS) entry which is preliminary data.</text>
</comment>
<dbReference type="Proteomes" id="UP000070257">
    <property type="component" value="Unassembled WGS sequence"/>
</dbReference>
<sequence length="79" mass="8964">MWKRIRPKRYEKRKGVGGPEPLWGDSFLEGGRVLPLVLNFPGIGHLTVVSVGDRGRTRRVSREKSPCRVQSEGIMFLCL</sequence>